<evidence type="ECO:0000256" key="4">
    <source>
        <dbReference type="SAM" id="Coils"/>
    </source>
</evidence>
<feature type="region of interest" description="Disordered" evidence="5">
    <location>
        <begin position="540"/>
        <end position="656"/>
    </location>
</feature>
<name>G4T6G7_SERID</name>
<organism evidence="7 8">
    <name type="scientific">Serendipita indica (strain DSM 11827)</name>
    <name type="common">Root endophyte fungus</name>
    <name type="synonym">Piriformospora indica</name>
    <dbReference type="NCBI Taxonomy" id="1109443"/>
    <lineage>
        <taxon>Eukaryota</taxon>
        <taxon>Fungi</taxon>
        <taxon>Dikarya</taxon>
        <taxon>Basidiomycota</taxon>
        <taxon>Agaricomycotina</taxon>
        <taxon>Agaricomycetes</taxon>
        <taxon>Sebacinales</taxon>
        <taxon>Serendipitaceae</taxon>
        <taxon>Serendipita</taxon>
    </lineage>
</organism>
<gene>
    <name evidence="7" type="ORF">PIIN_00792</name>
</gene>
<evidence type="ECO:0000313" key="8">
    <source>
        <dbReference type="Proteomes" id="UP000007148"/>
    </source>
</evidence>
<dbReference type="InParanoid" id="G4T6G7"/>
<protein>
    <recommendedName>
        <fullName evidence="6">DNA endonuclease activator Ctp1 C-terminal domain-containing protein</fullName>
    </recommendedName>
</protein>
<dbReference type="OrthoDB" id="5801062at2759"/>
<feature type="compositionally biased region" description="Basic and acidic residues" evidence="5">
    <location>
        <begin position="588"/>
        <end position="599"/>
    </location>
</feature>
<proteinExistence type="predicted"/>
<feature type="region of interest" description="Disordered" evidence="5">
    <location>
        <begin position="455"/>
        <end position="507"/>
    </location>
</feature>
<feature type="region of interest" description="Disordered" evidence="5">
    <location>
        <begin position="394"/>
        <end position="438"/>
    </location>
</feature>
<dbReference type="eggNOG" id="ENOG502S92Z">
    <property type="taxonomic scope" value="Eukaryota"/>
</dbReference>
<keyword evidence="8" id="KW-1185">Reference proteome</keyword>
<evidence type="ECO:0000256" key="3">
    <source>
        <dbReference type="ARBA" id="ARBA00023242"/>
    </source>
</evidence>
<evidence type="ECO:0000259" key="6">
    <source>
        <dbReference type="Pfam" id="PF08573"/>
    </source>
</evidence>
<reference evidence="7 8" key="1">
    <citation type="journal article" date="2011" name="PLoS Pathog.">
        <title>Endophytic Life Strategies Decoded by Genome and Transcriptome Analyses of the Mutualistic Root Symbiont Piriformospora indica.</title>
        <authorList>
            <person name="Zuccaro A."/>
            <person name="Lahrmann U."/>
            <person name="Guldener U."/>
            <person name="Langen G."/>
            <person name="Pfiffi S."/>
            <person name="Biedenkopf D."/>
            <person name="Wong P."/>
            <person name="Samans B."/>
            <person name="Grimm C."/>
            <person name="Basiewicz M."/>
            <person name="Murat C."/>
            <person name="Martin F."/>
            <person name="Kogel K.H."/>
        </authorList>
    </citation>
    <scope>NUCLEOTIDE SEQUENCE [LARGE SCALE GENOMIC DNA]</scope>
    <source>
        <strain evidence="7 8">DSM 11827</strain>
    </source>
</reference>
<keyword evidence="4" id="KW-0175">Coiled coil</keyword>
<keyword evidence="2" id="KW-0227">DNA damage</keyword>
<feature type="compositionally biased region" description="Acidic residues" evidence="5">
    <location>
        <begin position="577"/>
        <end position="587"/>
    </location>
</feature>
<evidence type="ECO:0000313" key="7">
    <source>
        <dbReference type="EMBL" id="CCA66954.1"/>
    </source>
</evidence>
<dbReference type="GO" id="GO:0010792">
    <property type="term" value="P:DNA double-strand break processing involved in repair via single-strand annealing"/>
    <property type="evidence" value="ECO:0007669"/>
    <property type="project" value="TreeGrafter"/>
</dbReference>
<evidence type="ECO:0000256" key="5">
    <source>
        <dbReference type="SAM" id="MobiDB-lite"/>
    </source>
</evidence>
<comment type="subcellular location">
    <subcellularLocation>
        <location evidence="1">Nucleus</location>
    </subcellularLocation>
</comment>
<feature type="compositionally biased region" description="Basic and acidic residues" evidence="5">
    <location>
        <begin position="640"/>
        <end position="656"/>
    </location>
</feature>
<evidence type="ECO:0000256" key="2">
    <source>
        <dbReference type="ARBA" id="ARBA00022763"/>
    </source>
</evidence>
<accession>G4T6G7</accession>
<dbReference type="Pfam" id="PF08573">
    <property type="entry name" value="SAE2"/>
    <property type="match status" value="1"/>
</dbReference>
<dbReference type="GO" id="GO:0003684">
    <property type="term" value="F:damaged DNA binding"/>
    <property type="evidence" value="ECO:0007669"/>
    <property type="project" value="TreeGrafter"/>
</dbReference>
<dbReference type="GO" id="GO:0005634">
    <property type="term" value="C:nucleus"/>
    <property type="evidence" value="ECO:0007669"/>
    <property type="project" value="UniProtKB-SubCell"/>
</dbReference>
<dbReference type="PANTHER" id="PTHR15107">
    <property type="entry name" value="RETINOBLASTOMA BINDING PROTEIN 8"/>
    <property type="match status" value="1"/>
</dbReference>
<comment type="caution">
    <text evidence="7">The sequence shown here is derived from an EMBL/GenBank/DDBJ whole genome shotgun (WGS) entry which is preliminary data.</text>
</comment>
<dbReference type="OMA" id="HRFSRMQ"/>
<feature type="coiled-coil region" evidence="4">
    <location>
        <begin position="13"/>
        <end position="138"/>
    </location>
</feature>
<keyword evidence="3" id="KW-0539">Nucleus</keyword>
<feature type="region of interest" description="Disordered" evidence="5">
    <location>
        <begin position="334"/>
        <end position="364"/>
    </location>
</feature>
<evidence type="ECO:0000256" key="1">
    <source>
        <dbReference type="ARBA" id="ARBA00004123"/>
    </source>
</evidence>
<dbReference type="HOGENOM" id="CLU_418030_0_0_1"/>
<feature type="compositionally biased region" description="Basic and acidic residues" evidence="5">
    <location>
        <begin position="620"/>
        <end position="633"/>
    </location>
</feature>
<dbReference type="EMBL" id="CAFZ01000007">
    <property type="protein sequence ID" value="CCA66954.1"/>
    <property type="molecule type" value="Genomic_DNA"/>
</dbReference>
<feature type="region of interest" description="Disordered" evidence="5">
    <location>
        <begin position="238"/>
        <end position="266"/>
    </location>
</feature>
<feature type="coiled-coil region" evidence="4">
    <location>
        <begin position="169"/>
        <end position="196"/>
    </location>
</feature>
<dbReference type="InterPro" id="IPR013882">
    <property type="entry name" value="Ctp1_C"/>
</dbReference>
<sequence>MSLDALKENVEALNDWLRAATDLEKENARLTTQLVEQLTAYNELRSKYDILKQEAIKRQTDAEELEQTKADNNAKMEKLSTTVHSTLGMLNSVFRKLREQEQRILEAEAREQTLQTRYDSLQEREDALAAENAGLKIKLEAVNNHEVRTLKDRNSSEYKVTSSADQRKAQLVVESLERLQRRFNRLADQKERAERKFFKSYLEWSGFKEWWRQFCSIPSVNDAIRTFNRSLRDSKARGALPGNALKSTDSVARRHDDDPPLSLEPSKLSTDAIVTTRAAPTGEKVLSSKDMLEAACEDLSRTYHQFATQYEAFGFDAPPFTTEQSKEATQIFDTDKTQETSAGTPTRPFRFNLTGIPLPQPTIYESPTRRIKTPVRHVSPDSPVAIKLEESPIKVPNAAPPHPSASTPLGEAPVAGPSHSSLGKRKAPIEESHSLQVKSGRKSYVPLVQQYMDGTKVVSSNSSKKRHTEALDRDSITPKQHGKPIKGRSTTGKAVTRYEVNPDRNNGVNFAYDEVVRNKAERKRMEATDCDQCREFYKAAGPLPPRLQAPLWKSPTSSQDPAAAPQRHCKHHSNKEESDDSGSESEDSGVRAHRQEVSRHRYIMPSGETPPGFWDLDFPDTQRVEKLRDEAEKMHRKRERFMEKEAGKKDGKYRLK</sequence>
<dbReference type="AlphaFoldDB" id="G4T6G7"/>
<dbReference type="InterPro" id="IPR033316">
    <property type="entry name" value="RBBP8-like"/>
</dbReference>
<feature type="domain" description="DNA endonuclease activator Ctp1 C-terminal" evidence="6">
    <location>
        <begin position="511"/>
        <end position="622"/>
    </location>
</feature>
<dbReference type="STRING" id="1109443.G4T6G7"/>
<dbReference type="Proteomes" id="UP000007148">
    <property type="component" value="Unassembled WGS sequence"/>
</dbReference>
<dbReference type="PANTHER" id="PTHR15107:SF0">
    <property type="entry name" value="DNA ENDONUCLEASE ACTIVATOR CTP1 C-TERMINAL DOMAIN-CONTAINING PROTEIN"/>
    <property type="match status" value="1"/>
</dbReference>